<dbReference type="Pfam" id="PF09278">
    <property type="entry name" value="MerR-DNA-bind"/>
    <property type="match status" value="1"/>
</dbReference>
<reference evidence="5 6" key="1">
    <citation type="submission" date="2018-06" db="EMBL/GenBank/DDBJ databases">
        <title>Genomic Encyclopedia of Archaeal and Bacterial Type Strains, Phase II (KMG-II): from individual species to whole genera.</title>
        <authorList>
            <person name="Goeker M."/>
        </authorList>
    </citation>
    <scope>NUCLEOTIDE SEQUENCE [LARGE SCALE GENOMIC DNA]</scope>
    <source>
        <strain evidence="5 6">DSM 22009</strain>
    </source>
</reference>
<dbReference type="InterPro" id="IPR015358">
    <property type="entry name" value="Tscrpt_reg_MerR_DNA-bd"/>
</dbReference>
<dbReference type="SMART" id="SM00422">
    <property type="entry name" value="HTH_MERR"/>
    <property type="match status" value="1"/>
</dbReference>
<evidence type="ECO:0000256" key="2">
    <source>
        <dbReference type="ARBA" id="ARBA00023125"/>
    </source>
</evidence>
<dbReference type="GO" id="GO:0003677">
    <property type="term" value="F:DNA binding"/>
    <property type="evidence" value="ECO:0007669"/>
    <property type="project" value="UniProtKB-KW"/>
</dbReference>
<gene>
    <name evidence="5" type="ORF">LX81_03573</name>
</gene>
<dbReference type="EMBL" id="QKZL01000023">
    <property type="protein sequence ID" value="PZX12469.1"/>
    <property type="molecule type" value="Genomic_DNA"/>
</dbReference>
<keyword evidence="6" id="KW-1185">Reference proteome</keyword>
<dbReference type="InterPro" id="IPR000551">
    <property type="entry name" value="MerR-type_HTH_dom"/>
</dbReference>
<dbReference type="AlphaFoldDB" id="A0A2W7PSN8"/>
<dbReference type="Gene3D" id="1.10.1660.10">
    <property type="match status" value="1"/>
</dbReference>
<dbReference type="InterPro" id="IPR047057">
    <property type="entry name" value="MerR_fam"/>
</dbReference>
<feature type="domain" description="HTH merR-type" evidence="4">
    <location>
        <begin position="1"/>
        <end position="68"/>
    </location>
</feature>
<protein>
    <submittedName>
        <fullName evidence="5">Cu(I)-responsive transcriptional regulator</fullName>
    </submittedName>
</protein>
<evidence type="ECO:0000313" key="6">
    <source>
        <dbReference type="Proteomes" id="UP000248916"/>
    </source>
</evidence>
<dbReference type="SUPFAM" id="SSF46955">
    <property type="entry name" value="Putative DNA-binding domain"/>
    <property type="match status" value="1"/>
</dbReference>
<dbReference type="RefSeq" id="WP_111538646.1">
    <property type="nucleotide sequence ID" value="NZ_QKZL01000023.1"/>
</dbReference>
<keyword evidence="3" id="KW-0804">Transcription</keyword>
<organism evidence="5 6">
    <name type="scientific">Palleronia aestuarii</name>
    <dbReference type="NCBI Taxonomy" id="568105"/>
    <lineage>
        <taxon>Bacteria</taxon>
        <taxon>Pseudomonadati</taxon>
        <taxon>Pseudomonadota</taxon>
        <taxon>Alphaproteobacteria</taxon>
        <taxon>Rhodobacterales</taxon>
        <taxon>Roseobacteraceae</taxon>
        <taxon>Palleronia</taxon>
    </lineage>
</organism>
<dbReference type="PANTHER" id="PTHR30204">
    <property type="entry name" value="REDOX-CYCLING DRUG-SENSING TRANSCRIPTIONAL ACTIVATOR SOXR"/>
    <property type="match status" value="1"/>
</dbReference>
<name>A0A2W7PSN8_9RHOB</name>
<dbReference type="GO" id="GO:0003700">
    <property type="term" value="F:DNA-binding transcription factor activity"/>
    <property type="evidence" value="ECO:0007669"/>
    <property type="project" value="InterPro"/>
</dbReference>
<evidence type="ECO:0000256" key="3">
    <source>
        <dbReference type="ARBA" id="ARBA00023163"/>
    </source>
</evidence>
<keyword evidence="2" id="KW-0238">DNA-binding</keyword>
<accession>A0A2W7PSN8</accession>
<dbReference type="PROSITE" id="PS50937">
    <property type="entry name" value="HTH_MERR_2"/>
    <property type="match status" value="1"/>
</dbReference>
<evidence type="ECO:0000259" key="4">
    <source>
        <dbReference type="PROSITE" id="PS50937"/>
    </source>
</evidence>
<comment type="caution">
    <text evidence="5">The sequence shown here is derived from an EMBL/GenBank/DDBJ whole genome shotgun (WGS) entry which is preliminary data.</text>
</comment>
<dbReference type="PANTHER" id="PTHR30204:SF94">
    <property type="entry name" value="HEAVY METAL-DEPENDENT TRANSCRIPTIONAL REGULATOR HI_0293-RELATED"/>
    <property type="match status" value="1"/>
</dbReference>
<evidence type="ECO:0000256" key="1">
    <source>
        <dbReference type="ARBA" id="ARBA00023015"/>
    </source>
</evidence>
<dbReference type="InterPro" id="IPR009061">
    <property type="entry name" value="DNA-bd_dom_put_sf"/>
</dbReference>
<proteinExistence type="predicted"/>
<dbReference type="OrthoDB" id="9802944at2"/>
<sequence length="130" mass="14483">MNIGAAAERTCLPPKTIRYYEDIGLVAAPRDANGYRAFGAAELHKLAFLGRARTLGFTIEDCRTLLALWEDKRRSSENVKRVAEVHLKAIEQKIAMLQSLKQTLSDLVENCAGDERPECPILDDLAGKRI</sequence>
<evidence type="ECO:0000313" key="5">
    <source>
        <dbReference type="EMBL" id="PZX12469.1"/>
    </source>
</evidence>
<dbReference type="Pfam" id="PF00376">
    <property type="entry name" value="MerR"/>
    <property type="match status" value="1"/>
</dbReference>
<keyword evidence="1" id="KW-0805">Transcription regulation</keyword>
<dbReference type="Proteomes" id="UP000248916">
    <property type="component" value="Unassembled WGS sequence"/>
</dbReference>